<dbReference type="Gene3D" id="2.40.160.20">
    <property type="match status" value="1"/>
</dbReference>
<dbReference type="KEGG" id="hmi:soil367_14720"/>
<proteinExistence type="predicted"/>
<name>A0A4P7XKQ2_9ALTE</name>
<evidence type="ECO:0000313" key="3">
    <source>
        <dbReference type="Proteomes" id="UP000298049"/>
    </source>
</evidence>
<organism evidence="2 3">
    <name type="scientific">Hydrocarboniclastica marina</name>
    <dbReference type="NCBI Taxonomy" id="2259620"/>
    <lineage>
        <taxon>Bacteria</taxon>
        <taxon>Pseudomonadati</taxon>
        <taxon>Pseudomonadota</taxon>
        <taxon>Gammaproteobacteria</taxon>
        <taxon>Alteromonadales</taxon>
        <taxon>Alteromonadaceae</taxon>
        <taxon>Hydrocarboniclastica</taxon>
    </lineage>
</organism>
<keyword evidence="1" id="KW-0732">Signal</keyword>
<dbReference type="RefSeq" id="WP_136549789.1">
    <property type="nucleotide sequence ID" value="NZ_CP031093.1"/>
</dbReference>
<protein>
    <submittedName>
        <fullName evidence="2">Acyloxyacyl hydrolase</fullName>
    </submittedName>
</protein>
<dbReference type="Proteomes" id="UP000298049">
    <property type="component" value="Chromosome"/>
</dbReference>
<accession>A0A4P7XKQ2</accession>
<keyword evidence="3" id="KW-1185">Reference proteome</keyword>
<dbReference type="InterPro" id="IPR018550">
    <property type="entry name" value="Lipid-A_deacylase-rel"/>
</dbReference>
<reference evidence="2 3" key="1">
    <citation type="submission" date="2018-07" db="EMBL/GenBank/DDBJ databases">
        <title>Marsedoiliclastica nanhaica gen. nov. sp. nov., a novel marine hydrocarbonoclastic bacterium isolated from an in-situ enriched hydrocarbon-degrading consortium in deep-sea sediment.</title>
        <authorList>
            <person name="Dong C."/>
            <person name="Ma T."/>
            <person name="Liu R."/>
            <person name="Shao Z."/>
        </authorList>
    </citation>
    <scope>NUCLEOTIDE SEQUENCE [LARGE SCALE GENOMIC DNA]</scope>
    <source>
        <strain evidence="3">soil36-7</strain>
    </source>
</reference>
<evidence type="ECO:0000256" key="1">
    <source>
        <dbReference type="SAM" id="SignalP"/>
    </source>
</evidence>
<sequence length="169" mass="18840">MNYLRHISLSLLLLVPFSPVAAEPTGSAEGYHRIALSAGELGLADKLRYPGRYGIEYQARPYTSWKLIPAIGFAWAESGANMTYAALRRDFWLTDRWSITPTTGLGAFQESEELKLGSELEFRSGIEAAYNFRNHYRLGLGFFHVSNAGIGERNPGSESLIAFFAVPFR</sequence>
<keyword evidence="2" id="KW-0378">Hydrolase</keyword>
<dbReference type="AlphaFoldDB" id="A0A4P7XKQ2"/>
<gene>
    <name evidence="2" type="ORF">soil367_14720</name>
</gene>
<dbReference type="GO" id="GO:0016787">
    <property type="term" value="F:hydrolase activity"/>
    <property type="evidence" value="ECO:0007669"/>
    <property type="project" value="UniProtKB-KW"/>
</dbReference>
<evidence type="ECO:0000313" key="2">
    <source>
        <dbReference type="EMBL" id="QCF27084.1"/>
    </source>
</evidence>
<dbReference type="OrthoDB" id="6199047at2"/>
<feature type="chain" id="PRO_5020781412" evidence="1">
    <location>
        <begin position="22"/>
        <end position="169"/>
    </location>
</feature>
<feature type="signal peptide" evidence="1">
    <location>
        <begin position="1"/>
        <end position="21"/>
    </location>
</feature>
<dbReference type="Pfam" id="PF09411">
    <property type="entry name" value="PagL"/>
    <property type="match status" value="1"/>
</dbReference>
<dbReference type="EMBL" id="CP031093">
    <property type="protein sequence ID" value="QCF27084.1"/>
    <property type="molecule type" value="Genomic_DNA"/>
</dbReference>